<dbReference type="SUPFAM" id="SSF53474">
    <property type="entry name" value="alpha/beta-Hydrolases"/>
    <property type="match status" value="1"/>
</dbReference>
<proteinExistence type="predicted"/>
<accession>A0A432W279</accession>
<comment type="caution">
    <text evidence="6">The sequence shown here is derived from an EMBL/GenBank/DDBJ whole genome shotgun (WGS) entry which is preliminary data.</text>
</comment>
<sequence>MQLRSIIRFFALLVLVLGGTVHVASAQNANSAPEAMQHLAAEDIFALQHANDVQVSPNGEYIVYVRHSNDIMHDSTRRSLWLVDIASGTQSPLFAHEHQYSSPRWSPDGKRIAFISNQSGSSQIHVHWLAENKTATVSDLRNSPSSLTWAPNGKHIAFSMEVLAPSTPFAQSVYRPKRPEGANWAEPAIISERAYYQADGRGFLESAYRHIFVVSAEGGTARQLTAGNYNHGGRLAWLPDSSAIVFSANRRDDWEYQSLEANLYQVDVIDGHLTELTNESGRQTSPVFSPDGTHLAFLHTSGERKPYRNAKLRVMSWRSKEVTELLTDFDRSVESPAWMSASAIAFQYADRGRLKLASVALNGSTITDLTSDVGTGSNGRPYLGGMFSAASNGVLAFTHGNAGQMGNVGVWQSGSVEVLTELNHDLFSQRSLGKVHEINYRSSLDNVEIQGWYITPPNFDPEKEYPLLVEIHGGPHLAYGPYFAAELQRYAAEGYVVFYNNYRGSSSYGEDFAMLLDGKYSSPDDFADHMSGVDAMLEKGFIDEQNLFITGGSAGGIATAYAVGLTDRFNAAVATNPVINWVSKVLTADSYLGQVANQFPGMPWDELEHYWQRSPLSLVANVTTPTLMFVGEDDRRTPLSDSQQFYQALQLKGVDTALVRVPGASHGVSSRPSRMIMKIEHALAWFEQYKQ</sequence>
<name>A0A432W279_9GAMM</name>
<reference evidence="7" key="1">
    <citation type="journal article" date="2018" name="Front. Microbiol.">
        <title>Genome-Based Analysis Reveals the Taxonomy and Diversity of the Family Idiomarinaceae.</title>
        <authorList>
            <person name="Liu Y."/>
            <person name="Lai Q."/>
            <person name="Shao Z."/>
        </authorList>
    </citation>
    <scope>NUCLEOTIDE SEQUENCE [LARGE SCALE GENOMIC DNA]</scope>
    <source>
        <strain evidence="7">GBPy7</strain>
    </source>
</reference>
<dbReference type="Pfam" id="PF00930">
    <property type="entry name" value="DPPIV_N"/>
    <property type="match status" value="1"/>
</dbReference>
<dbReference type="InterPro" id="IPR011042">
    <property type="entry name" value="6-blade_b-propeller_TolB-like"/>
</dbReference>
<dbReference type="InterPro" id="IPR002469">
    <property type="entry name" value="Peptidase_S9B_N"/>
</dbReference>
<keyword evidence="2" id="KW-0720">Serine protease</keyword>
<dbReference type="Proteomes" id="UP000288395">
    <property type="component" value="Unassembled WGS sequence"/>
</dbReference>
<dbReference type="PANTHER" id="PTHR42776">
    <property type="entry name" value="SERINE PEPTIDASE S9 FAMILY MEMBER"/>
    <property type="match status" value="1"/>
</dbReference>
<dbReference type="RefSeq" id="WP_126764868.1">
    <property type="nucleotide sequence ID" value="NZ_PIPJ01000001.1"/>
</dbReference>
<keyword evidence="2" id="KW-0645">Protease</keyword>
<feature type="chain" id="PRO_5019257731" evidence="3">
    <location>
        <begin position="27"/>
        <end position="691"/>
    </location>
</feature>
<feature type="domain" description="Dipeptidylpeptidase IV N-terminal" evidence="5">
    <location>
        <begin position="206"/>
        <end position="296"/>
    </location>
</feature>
<dbReference type="Pfam" id="PF00326">
    <property type="entry name" value="Peptidase_S9"/>
    <property type="match status" value="1"/>
</dbReference>
<keyword evidence="3" id="KW-0732">Signal</keyword>
<dbReference type="InterPro" id="IPR011659">
    <property type="entry name" value="WD40"/>
</dbReference>
<dbReference type="PANTHER" id="PTHR42776:SF4">
    <property type="entry name" value="ACYLAMINO-ACID-RELEASING ENZYME"/>
    <property type="match status" value="1"/>
</dbReference>
<dbReference type="AlphaFoldDB" id="A0A432W279"/>
<organism evidence="6 7">
    <name type="scientific">Aliidiomarina iranensis</name>
    <dbReference type="NCBI Taxonomy" id="1434071"/>
    <lineage>
        <taxon>Bacteria</taxon>
        <taxon>Pseudomonadati</taxon>
        <taxon>Pseudomonadota</taxon>
        <taxon>Gammaproteobacteria</taxon>
        <taxon>Alteromonadales</taxon>
        <taxon>Idiomarinaceae</taxon>
        <taxon>Aliidiomarina</taxon>
    </lineage>
</organism>
<protein>
    <submittedName>
        <fullName evidence="6">Peptidase S9 family protein</fullName>
    </submittedName>
</protein>
<dbReference type="GO" id="GO:0004252">
    <property type="term" value="F:serine-type endopeptidase activity"/>
    <property type="evidence" value="ECO:0007669"/>
    <property type="project" value="TreeGrafter"/>
</dbReference>
<evidence type="ECO:0000259" key="4">
    <source>
        <dbReference type="Pfam" id="PF00326"/>
    </source>
</evidence>
<evidence type="ECO:0000256" key="1">
    <source>
        <dbReference type="ARBA" id="ARBA00022801"/>
    </source>
</evidence>
<feature type="signal peptide" evidence="3">
    <location>
        <begin position="1"/>
        <end position="26"/>
    </location>
</feature>
<evidence type="ECO:0000313" key="7">
    <source>
        <dbReference type="Proteomes" id="UP000288395"/>
    </source>
</evidence>
<dbReference type="InterPro" id="IPR029058">
    <property type="entry name" value="AB_hydrolase_fold"/>
</dbReference>
<evidence type="ECO:0000259" key="5">
    <source>
        <dbReference type="Pfam" id="PF00930"/>
    </source>
</evidence>
<dbReference type="Gene3D" id="3.40.50.1820">
    <property type="entry name" value="alpha/beta hydrolase"/>
    <property type="match status" value="1"/>
</dbReference>
<evidence type="ECO:0000256" key="2">
    <source>
        <dbReference type="ARBA" id="ARBA00022825"/>
    </source>
</evidence>
<keyword evidence="7" id="KW-1185">Reference proteome</keyword>
<feature type="domain" description="Peptidase S9 prolyl oligopeptidase catalytic" evidence="4">
    <location>
        <begin position="482"/>
        <end position="689"/>
    </location>
</feature>
<dbReference type="Gene3D" id="2.120.10.30">
    <property type="entry name" value="TolB, C-terminal domain"/>
    <property type="match status" value="2"/>
</dbReference>
<dbReference type="EMBL" id="PIPJ01000001">
    <property type="protein sequence ID" value="RUO23317.1"/>
    <property type="molecule type" value="Genomic_DNA"/>
</dbReference>
<gene>
    <name evidence="6" type="ORF">CWE08_01320</name>
</gene>
<dbReference type="GO" id="GO:0006508">
    <property type="term" value="P:proteolysis"/>
    <property type="evidence" value="ECO:0007669"/>
    <property type="project" value="InterPro"/>
</dbReference>
<evidence type="ECO:0000256" key="3">
    <source>
        <dbReference type="SAM" id="SignalP"/>
    </source>
</evidence>
<keyword evidence="1" id="KW-0378">Hydrolase</keyword>
<dbReference type="Pfam" id="PF07676">
    <property type="entry name" value="PD40"/>
    <property type="match status" value="1"/>
</dbReference>
<dbReference type="OrthoDB" id="9812921at2"/>
<dbReference type="SUPFAM" id="SSF82171">
    <property type="entry name" value="DPP6 N-terminal domain-like"/>
    <property type="match status" value="1"/>
</dbReference>
<dbReference type="InterPro" id="IPR001375">
    <property type="entry name" value="Peptidase_S9_cat"/>
</dbReference>
<evidence type="ECO:0000313" key="6">
    <source>
        <dbReference type="EMBL" id="RUO23317.1"/>
    </source>
</evidence>